<dbReference type="EMBL" id="KZ678140">
    <property type="protein sequence ID" value="PSN63304.1"/>
    <property type="molecule type" value="Genomic_DNA"/>
</dbReference>
<dbReference type="AlphaFoldDB" id="A0A2T2NCZ7"/>
<proteinExistence type="predicted"/>
<reference evidence="1 2" key="1">
    <citation type="journal article" date="2018" name="Front. Microbiol.">
        <title>Genome-Wide Analysis of Corynespora cassiicola Leaf Fall Disease Putative Effectors.</title>
        <authorList>
            <person name="Lopez D."/>
            <person name="Ribeiro S."/>
            <person name="Label P."/>
            <person name="Fumanal B."/>
            <person name="Venisse J.S."/>
            <person name="Kohler A."/>
            <person name="de Oliveira R.R."/>
            <person name="Labutti K."/>
            <person name="Lipzen A."/>
            <person name="Lail K."/>
            <person name="Bauer D."/>
            <person name="Ohm R.A."/>
            <person name="Barry K.W."/>
            <person name="Spatafora J."/>
            <person name="Grigoriev I.V."/>
            <person name="Martin F.M."/>
            <person name="Pujade-Renaud V."/>
        </authorList>
    </citation>
    <scope>NUCLEOTIDE SEQUENCE [LARGE SCALE GENOMIC DNA]</scope>
    <source>
        <strain evidence="1 2">Philippines</strain>
    </source>
</reference>
<sequence length="314" mass="36556">MEATPQILIMLLSIELPANLVEDEINFLRTIKRFWGNYETFSVRKRVEIIQSIQYGSFSESSRVRLFCNIIAPNDGILTKNIIKEAIQEGSNLLVPVSYQWGISFGATERRPLYWSDMIRTIIKQRDTLATGSFLHIYPWDLKNEFLYSTPLSSMVRGMVGARPCSEPRCDIQTIQKGIFDFLELLLACGIDLVWYGKEVKKQMHRKLRLESKTGETMWEHITCSILYCDYNTTGHGYWNLPVTLSNFEYGPSAKDWKFFWEDDYGCLQVFWELVEWQAETELDRNIGGIPGAWPQGEKNFRVLEDWKSNLDLL</sequence>
<accession>A0A2T2NCZ7</accession>
<dbReference type="Proteomes" id="UP000240883">
    <property type="component" value="Unassembled WGS sequence"/>
</dbReference>
<evidence type="ECO:0000313" key="2">
    <source>
        <dbReference type="Proteomes" id="UP000240883"/>
    </source>
</evidence>
<gene>
    <name evidence="1" type="ORF">BS50DRAFT_109300</name>
</gene>
<organism evidence="1 2">
    <name type="scientific">Corynespora cassiicola Philippines</name>
    <dbReference type="NCBI Taxonomy" id="1448308"/>
    <lineage>
        <taxon>Eukaryota</taxon>
        <taxon>Fungi</taxon>
        <taxon>Dikarya</taxon>
        <taxon>Ascomycota</taxon>
        <taxon>Pezizomycotina</taxon>
        <taxon>Dothideomycetes</taxon>
        <taxon>Pleosporomycetidae</taxon>
        <taxon>Pleosporales</taxon>
        <taxon>Corynesporascaceae</taxon>
        <taxon>Corynespora</taxon>
    </lineage>
</organism>
<keyword evidence="2" id="KW-1185">Reference proteome</keyword>
<evidence type="ECO:0000313" key="1">
    <source>
        <dbReference type="EMBL" id="PSN63304.1"/>
    </source>
</evidence>
<protein>
    <submittedName>
        <fullName evidence="1">Uncharacterized protein</fullName>
    </submittedName>
</protein>
<name>A0A2T2NCZ7_CORCC</name>